<dbReference type="OrthoDB" id="540004at2759"/>
<reference evidence="1" key="1">
    <citation type="journal article" date="2014" name="Nat. Commun.">
        <title>Multiple recent horizontal transfers of a large genomic region in cheese making fungi.</title>
        <authorList>
            <person name="Cheeseman K."/>
            <person name="Ropars J."/>
            <person name="Renault P."/>
            <person name="Dupont J."/>
            <person name="Gouzy J."/>
            <person name="Branca A."/>
            <person name="Abraham A.L."/>
            <person name="Ceppi M."/>
            <person name="Conseiller E."/>
            <person name="Debuchy R."/>
            <person name="Malagnac F."/>
            <person name="Goarin A."/>
            <person name="Silar P."/>
            <person name="Lacoste S."/>
            <person name="Sallet E."/>
            <person name="Bensimon A."/>
            <person name="Giraud T."/>
            <person name="Brygoo Y."/>
        </authorList>
    </citation>
    <scope>NUCLEOTIDE SEQUENCE [LARGE SCALE GENOMIC DNA]</scope>
    <source>
        <strain evidence="1">FM164</strain>
    </source>
</reference>
<evidence type="ECO:0000313" key="1">
    <source>
        <dbReference type="EMBL" id="CDM32247.1"/>
    </source>
</evidence>
<name>W6QRU8_PENRF</name>
<organism evidence="1 2">
    <name type="scientific">Penicillium roqueforti (strain FM164)</name>
    <dbReference type="NCBI Taxonomy" id="1365484"/>
    <lineage>
        <taxon>Eukaryota</taxon>
        <taxon>Fungi</taxon>
        <taxon>Dikarya</taxon>
        <taxon>Ascomycota</taxon>
        <taxon>Pezizomycotina</taxon>
        <taxon>Eurotiomycetes</taxon>
        <taxon>Eurotiomycetidae</taxon>
        <taxon>Eurotiales</taxon>
        <taxon>Aspergillaceae</taxon>
        <taxon>Penicillium</taxon>
    </lineage>
</organism>
<protein>
    <submittedName>
        <fullName evidence="1">Genomic scaffold, ProqFM164S02</fullName>
    </submittedName>
</protein>
<dbReference type="Proteomes" id="UP000030686">
    <property type="component" value="Unassembled WGS sequence"/>
</dbReference>
<dbReference type="AlphaFoldDB" id="W6QRU8"/>
<proteinExistence type="predicted"/>
<dbReference type="EMBL" id="HG792016">
    <property type="protein sequence ID" value="CDM32247.1"/>
    <property type="molecule type" value="Genomic_DNA"/>
</dbReference>
<dbReference type="STRING" id="1365484.W6QRU8"/>
<gene>
    <name evidence="1" type="ORF">PROQFM164_S02g002398</name>
</gene>
<sequence>MGYTRFVLGGTRHFGYYEHGTWWPFPLSRALLAMEDKLAASLDLAPGGSILTYIRHRCDGCQARVAE</sequence>
<evidence type="ECO:0000313" key="2">
    <source>
        <dbReference type="Proteomes" id="UP000030686"/>
    </source>
</evidence>
<accession>W6QRU8</accession>
<keyword evidence="2" id="KW-1185">Reference proteome</keyword>